<dbReference type="Gene3D" id="3.80.10.10">
    <property type="entry name" value="Ribonuclease Inhibitor"/>
    <property type="match status" value="1"/>
</dbReference>
<dbReference type="SUPFAM" id="SSF52047">
    <property type="entry name" value="RNI-like"/>
    <property type="match status" value="1"/>
</dbReference>
<proteinExistence type="predicted"/>
<dbReference type="CDD" id="cd22160">
    <property type="entry name" value="F-box_AtFBL13-like"/>
    <property type="match status" value="1"/>
</dbReference>
<gene>
    <name evidence="2" type="ORF">FCM35_KLT14679</name>
</gene>
<dbReference type="InterPro" id="IPR053197">
    <property type="entry name" value="F-box_SCFL_complex_component"/>
</dbReference>
<dbReference type="EMBL" id="SWLB01000027">
    <property type="protein sequence ID" value="KAF3321426.1"/>
    <property type="molecule type" value="Genomic_DNA"/>
</dbReference>
<accession>A0A833QK82</accession>
<dbReference type="InterPro" id="IPR032675">
    <property type="entry name" value="LRR_dom_sf"/>
</dbReference>
<dbReference type="Pfam" id="PF24758">
    <property type="entry name" value="LRR_At5g56370"/>
    <property type="match status" value="1"/>
</dbReference>
<dbReference type="PANTHER" id="PTHR34223:SF36">
    <property type="entry name" value="F-BOX DOMAIN-CONTAINING PROTEIN"/>
    <property type="match status" value="1"/>
</dbReference>
<name>A0A833QK82_9POAL</name>
<sequence>MAQSVSESSSSQDNRDMLSNLPDPVLHHIMSFMPAMQAVQLCVLSKRWKTLWTTLPVLNFGFWELRNNQLNHSTLNRVKRLAEFVSMVLLLRETTSQLHTFTLDCGSEYSGYVRTGDVLRTSIRPWIRYAIKCNLRVLTIIWMDKKILLPSEVFTCPSLEYVTLGRIGTPEVINLPSLKQLHLKYSVLDQDFMSKLLCGCPVLEDLHVEGGLVEFSKITSHSLKHLKITSHDCHWKLAELSEMIINAPNLLSFHFEMCSFCQEGIMLNMPSLHEACIKFICSDELVSSLDMTKSNILCGLINVHRLKLNGYLSSACWYAEIANCRTFSNLTCLSVGSCMNFCQFNLFSSLLEHCPNLRNLSLGPDYEFRAEQIDEVARFKCEQLETVEVKFYLWDTNFHWVVKCLQEAVTELPNCRIIMTSTAD</sequence>
<dbReference type="AlphaFoldDB" id="A0A833QK82"/>
<organism evidence="2 3">
    <name type="scientific">Carex littledalei</name>
    <dbReference type="NCBI Taxonomy" id="544730"/>
    <lineage>
        <taxon>Eukaryota</taxon>
        <taxon>Viridiplantae</taxon>
        <taxon>Streptophyta</taxon>
        <taxon>Embryophyta</taxon>
        <taxon>Tracheophyta</taxon>
        <taxon>Spermatophyta</taxon>
        <taxon>Magnoliopsida</taxon>
        <taxon>Liliopsida</taxon>
        <taxon>Poales</taxon>
        <taxon>Cyperaceae</taxon>
        <taxon>Cyperoideae</taxon>
        <taxon>Cariceae</taxon>
        <taxon>Carex</taxon>
        <taxon>Carex subgen. Euthyceras</taxon>
    </lineage>
</organism>
<dbReference type="Proteomes" id="UP000623129">
    <property type="component" value="Unassembled WGS sequence"/>
</dbReference>
<dbReference type="InterPro" id="IPR055411">
    <property type="entry name" value="LRR_FXL15/At3g58940/PEG3-like"/>
</dbReference>
<dbReference type="InterPro" id="IPR053781">
    <property type="entry name" value="F-box_AtFBL13-like"/>
</dbReference>
<protein>
    <submittedName>
        <fullName evidence="2">Putative F-box/FBD/LRR-repeat protein</fullName>
    </submittedName>
</protein>
<dbReference type="Gene3D" id="1.20.1280.50">
    <property type="match status" value="1"/>
</dbReference>
<dbReference type="SUPFAM" id="SSF81383">
    <property type="entry name" value="F-box domain"/>
    <property type="match status" value="1"/>
</dbReference>
<dbReference type="InterPro" id="IPR001810">
    <property type="entry name" value="F-box_dom"/>
</dbReference>
<dbReference type="PANTHER" id="PTHR34223">
    <property type="entry name" value="OS11G0201299 PROTEIN"/>
    <property type="match status" value="1"/>
</dbReference>
<dbReference type="PROSITE" id="PS50181">
    <property type="entry name" value="FBOX"/>
    <property type="match status" value="1"/>
</dbReference>
<evidence type="ECO:0000313" key="2">
    <source>
        <dbReference type="EMBL" id="KAF3321426.1"/>
    </source>
</evidence>
<dbReference type="Pfam" id="PF00646">
    <property type="entry name" value="F-box"/>
    <property type="match status" value="1"/>
</dbReference>
<keyword evidence="3" id="KW-1185">Reference proteome</keyword>
<evidence type="ECO:0000313" key="3">
    <source>
        <dbReference type="Proteomes" id="UP000623129"/>
    </source>
</evidence>
<feature type="domain" description="F-box" evidence="1">
    <location>
        <begin position="15"/>
        <end position="51"/>
    </location>
</feature>
<dbReference type="OrthoDB" id="612216at2759"/>
<comment type="caution">
    <text evidence="2">The sequence shown here is derived from an EMBL/GenBank/DDBJ whole genome shotgun (WGS) entry which is preliminary data.</text>
</comment>
<reference evidence="2" key="1">
    <citation type="submission" date="2020-01" db="EMBL/GenBank/DDBJ databases">
        <title>Genome sequence of Kobresia littledalei, the first chromosome-level genome in the family Cyperaceae.</title>
        <authorList>
            <person name="Qu G."/>
        </authorList>
    </citation>
    <scope>NUCLEOTIDE SEQUENCE</scope>
    <source>
        <strain evidence="2">C.B.Clarke</strain>
        <tissue evidence="2">Leaf</tissue>
    </source>
</reference>
<evidence type="ECO:0000259" key="1">
    <source>
        <dbReference type="PROSITE" id="PS50181"/>
    </source>
</evidence>
<dbReference type="InterPro" id="IPR036047">
    <property type="entry name" value="F-box-like_dom_sf"/>
</dbReference>